<dbReference type="EMBL" id="JAHPMX010000004">
    <property type="protein sequence ID" value="MBU9356608.1"/>
    <property type="molecule type" value="Genomic_DNA"/>
</dbReference>
<evidence type="ECO:0000313" key="2">
    <source>
        <dbReference type="Proteomes" id="UP001196915"/>
    </source>
</evidence>
<protein>
    <submittedName>
        <fullName evidence="1">Uncharacterized protein</fullName>
    </submittedName>
</protein>
<gene>
    <name evidence="1" type="ORF">KTE52_09700</name>
</gene>
<sequence length="102" mass="11566">MDKPEIEQLQAEVQRLRAEVQLLIKGTQLRDANAAAHTSILQALANLTMLSPDTWEPLAAALRMMYEIRRDQPGVTALYREQFEAAFKATLPDHLKRLVLPD</sequence>
<comment type="caution">
    <text evidence="1">The sequence shown here is derived from an EMBL/GenBank/DDBJ whole genome shotgun (WGS) entry which is preliminary data.</text>
</comment>
<evidence type="ECO:0000313" key="1">
    <source>
        <dbReference type="EMBL" id="MBU9356608.1"/>
    </source>
</evidence>
<organism evidence="1 2">
    <name type="scientific">Burkholderia multivorans</name>
    <dbReference type="NCBI Taxonomy" id="87883"/>
    <lineage>
        <taxon>Bacteria</taxon>
        <taxon>Pseudomonadati</taxon>
        <taxon>Pseudomonadota</taxon>
        <taxon>Betaproteobacteria</taxon>
        <taxon>Burkholderiales</taxon>
        <taxon>Burkholderiaceae</taxon>
        <taxon>Burkholderia</taxon>
        <taxon>Burkholderia cepacia complex</taxon>
    </lineage>
</organism>
<proteinExistence type="predicted"/>
<dbReference type="Proteomes" id="UP001196915">
    <property type="component" value="Unassembled WGS sequence"/>
</dbReference>
<dbReference type="RefSeq" id="WP_035948626.1">
    <property type="nucleotide sequence ID" value="NZ_CADFDV010000015.1"/>
</dbReference>
<dbReference type="AlphaFoldDB" id="A0AAP2HI59"/>
<accession>A0AAP2HI59</accession>
<name>A0AAP2HI59_9BURK</name>
<reference evidence="1" key="1">
    <citation type="submission" date="2021-06" db="EMBL/GenBank/DDBJ databases">
        <title>A collection of bacterial strains from the Burkholderia cepacia Research Laboratory and Repository.</title>
        <authorList>
            <person name="Lipuma J."/>
            <person name="Spilker T."/>
        </authorList>
    </citation>
    <scope>NUCLEOTIDE SEQUENCE</scope>
    <source>
        <strain evidence="1">AU37435</strain>
    </source>
</reference>